<dbReference type="AlphaFoldDB" id="A0AAV4QGU6"/>
<comment type="caution">
    <text evidence="1">The sequence shown here is derived from an EMBL/GenBank/DDBJ whole genome shotgun (WGS) entry which is preliminary data.</text>
</comment>
<evidence type="ECO:0000313" key="1">
    <source>
        <dbReference type="EMBL" id="GIY09293.1"/>
    </source>
</evidence>
<protein>
    <submittedName>
        <fullName evidence="1">Uncharacterized protein</fullName>
    </submittedName>
</protein>
<proteinExistence type="predicted"/>
<gene>
    <name evidence="1" type="ORF">CEXT_141121</name>
</gene>
<keyword evidence="2" id="KW-1185">Reference proteome</keyword>
<dbReference type="EMBL" id="BPLR01006354">
    <property type="protein sequence ID" value="GIY09293.1"/>
    <property type="molecule type" value="Genomic_DNA"/>
</dbReference>
<accession>A0AAV4QGU6</accession>
<dbReference type="Proteomes" id="UP001054945">
    <property type="component" value="Unassembled WGS sequence"/>
</dbReference>
<evidence type="ECO:0000313" key="2">
    <source>
        <dbReference type="Proteomes" id="UP001054945"/>
    </source>
</evidence>
<organism evidence="1 2">
    <name type="scientific">Caerostris extrusa</name>
    <name type="common">Bark spider</name>
    <name type="synonym">Caerostris bankana</name>
    <dbReference type="NCBI Taxonomy" id="172846"/>
    <lineage>
        <taxon>Eukaryota</taxon>
        <taxon>Metazoa</taxon>
        <taxon>Ecdysozoa</taxon>
        <taxon>Arthropoda</taxon>
        <taxon>Chelicerata</taxon>
        <taxon>Arachnida</taxon>
        <taxon>Araneae</taxon>
        <taxon>Araneomorphae</taxon>
        <taxon>Entelegynae</taxon>
        <taxon>Araneoidea</taxon>
        <taxon>Araneidae</taxon>
        <taxon>Caerostris</taxon>
    </lineage>
</organism>
<reference evidence="1 2" key="1">
    <citation type="submission" date="2021-06" db="EMBL/GenBank/DDBJ databases">
        <title>Caerostris extrusa draft genome.</title>
        <authorList>
            <person name="Kono N."/>
            <person name="Arakawa K."/>
        </authorList>
    </citation>
    <scope>NUCLEOTIDE SEQUENCE [LARGE SCALE GENOMIC DNA]</scope>
</reference>
<name>A0AAV4QGU6_CAEEX</name>
<sequence length="89" mass="10116">MQEILQSEDSLSGRGHPDIHNCLPFKTCFYETKTFVRETYKHIFRDNSEIFPEGSVPGIINRLSLSRPRNPAFKTPATSITKFAAALML</sequence>